<dbReference type="Proteomes" id="UP001210502">
    <property type="component" value="Unassembled WGS sequence"/>
</dbReference>
<feature type="compositionally biased region" description="Basic residues" evidence="1">
    <location>
        <begin position="19"/>
        <end position="28"/>
    </location>
</feature>
<organism evidence="2 3">
    <name type="scientific">Lactobacillus delbrueckii</name>
    <dbReference type="NCBI Taxonomy" id="1584"/>
    <lineage>
        <taxon>Bacteria</taxon>
        <taxon>Bacillati</taxon>
        <taxon>Bacillota</taxon>
        <taxon>Bacilli</taxon>
        <taxon>Lactobacillales</taxon>
        <taxon>Lactobacillaceae</taxon>
        <taxon>Lactobacillus</taxon>
    </lineage>
</organism>
<evidence type="ECO:0000313" key="3">
    <source>
        <dbReference type="Proteomes" id="UP001210502"/>
    </source>
</evidence>
<evidence type="ECO:0000256" key="1">
    <source>
        <dbReference type="SAM" id="MobiDB-lite"/>
    </source>
</evidence>
<reference evidence="2" key="1">
    <citation type="submission" date="2023-01" db="EMBL/GenBank/DDBJ databases">
        <title>Sequencing of the bacterial strains from artisanal fermented milk Matsoni.</title>
        <authorList>
            <person name="Rozman V."/>
            <person name="Accetto T."/>
            <person name="Bogovic Matijasic B."/>
        </authorList>
    </citation>
    <scope>NUCLEOTIDE SEQUENCE</scope>
    <source>
        <strain evidence="2">Lbl333</strain>
    </source>
</reference>
<dbReference type="AlphaFoldDB" id="A0AAW5YVU5"/>
<proteinExistence type="predicted"/>
<sequence>MDNQTELELNAAGKENKKPAKKASKKRKSGLDENLELYLEEELHTTYNDFLHDTVWEAVRDLVENRNSALRKEIEQKALQEATFAAYRWMVDKK</sequence>
<dbReference type="RefSeq" id="WP_271024680.1">
    <property type="nucleotide sequence ID" value="NZ_JAQIEY010000019.1"/>
</dbReference>
<dbReference type="EMBL" id="JAQIEY010000019">
    <property type="protein sequence ID" value="MDA3768176.1"/>
    <property type="molecule type" value="Genomic_DNA"/>
</dbReference>
<gene>
    <name evidence="2" type="ORF">PF586_06855</name>
</gene>
<comment type="caution">
    <text evidence="2">The sequence shown here is derived from an EMBL/GenBank/DDBJ whole genome shotgun (WGS) entry which is preliminary data.</text>
</comment>
<feature type="region of interest" description="Disordered" evidence="1">
    <location>
        <begin position="1"/>
        <end position="30"/>
    </location>
</feature>
<protein>
    <submittedName>
        <fullName evidence="2">Uncharacterized protein</fullName>
    </submittedName>
</protein>
<accession>A0AAW5YVU5</accession>
<evidence type="ECO:0000313" key="2">
    <source>
        <dbReference type="EMBL" id="MDA3768176.1"/>
    </source>
</evidence>
<name>A0AAW5YVU5_9LACO</name>